<dbReference type="EMBL" id="HG675754">
    <property type="protein sequence ID" value="CDJ43149.1"/>
    <property type="molecule type" value="Genomic_DNA"/>
</dbReference>
<dbReference type="RefSeq" id="XP_013233899.1">
    <property type="nucleotide sequence ID" value="XM_013378445.1"/>
</dbReference>
<dbReference type="GeneID" id="25251884"/>
<organism evidence="1 2">
    <name type="scientific">Eimeria tenella</name>
    <name type="common">Coccidian parasite</name>
    <dbReference type="NCBI Taxonomy" id="5802"/>
    <lineage>
        <taxon>Eukaryota</taxon>
        <taxon>Sar</taxon>
        <taxon>Alveolata</taxon>
        <taxon>Apicomplexa</taxon>
        <taxon>Conoidasida</taxon>
        <taxon>Coccidia</taxon>
        <taxon>Eucoccidiorida</taxon>
        <taxon>Eimeriorina</taxon>
        <taxon>Eimeriidae</taxon>
        <taxon>Eimeria</taxon>
    </lineage>
</organism>
<reference evidence="1" key="2">
    <citation type="submission" date="2013-10" db="EMBL/GenBank/DDBJ databases">
        <authorList>
            <person name="Aslett M."/>
        </authorList>
    </citation>
    <scope>NUCLEOTIDE SEQUENCE [LARGE SCALE GENOMIC DNA]</scope>
    <source>
        <strain evidence="1">Houghton</strain>
    </source>
</reference>
<sequence length="120" mass="13569">MALRSLSSRISQRLFGRVHFRLGSRIQIRVNKGFKPQQHESLGAAVFFARWSKHLRAATVGNFVKANISKEASAAIPNGAVFVRQVEKGEVTPSKECQKELERILGVQLARHKRRPRPKL</sequence>
<keyword evidence="2" id="KW-1185">Reference proteome</keyword>
<accession>U6L3F9</accession>
<dbReference type="AlphaFoldDB" id="U6L3F9"/>
<gene>
    <name evidence="1" type="ORF">ETH_00013600</name>
</gene>
<evidence type="ECO:0000313" key="1">
    <source>
        <dbReference type="EMBL" id="CDJ43149.1"/>
    </source>
</evidence>
<proteinExistence type="predicted"/>
<name>U6L3F9_EIMTE</name>
<dbReference type="OrthoDB" id="368753at2759"/>
<dbReference type="VEuPathDB" id="ToxoDB:ETH2_1552600"/>
<evidence type="ECO:0000313" key="2">
    <source>
        <dbReference type="Proteomes" id="UP000030747"/>
    </source>
</evidence>
<reference evidence="1" key="1">
    <citation type="submission" date="2013-10" db="EMBL/GenBank/DDBJ databases">
        <title>Genomic analysis of the causative agents of coccidiosis in chickens.</title>
        <authorList>
            <person name="Reid A.J."/>
            <person name="Blake D."/>
            <person name="Billington K."/>
            <person name="Browne H."/>
            <person name="Dunn M."/>
            <person name="Hung S."/>
            <person name="Kawahara F."/>
            <person name="Miranda-Saavedra D."/>
            <person name="Mourier T."/>
            <person name="Nagra H."/>
            <person name="Otto T.D."/>
            <person name="Rawlings N."/>
            <person name="Sanchez A."/>
            <person name="Sanders M."/>
            <person name="Subramaniam C."/>
            <person name="Tay Y."/>
            <person name="Dear P."/>
            <person name="Doerig C."/>
            <person name="Gruber A."/>
            <person name="Parkinson J."/>
            <person name="Shirley M."/>
            <person name="Wan K.L."/>
            <person name="Berriman M."/>
            <person name="Tomley F."/>
            <person name="Pain A."/>
        </authorList>
    </citation>
    <scope>NUCLEOTIDE SEQUENCE [LARGE SCALE GENOMIC DNA]</scope>
    <source>
        <strain evidence="1">Houghton</strain>
    </source>
</reference>
<dbReference type="OMA" id="NRSTRLW"/>
<dbReference type="Proteomes" id="UP000030747">
    <property type="component" value="Unassembled WGS sequence"/>
</dbReference>
<dbReference type="VEuPathDB" id="ToxoDB:ETH_00013600"/>
<protein>
    <submittedName>
        <fullName evidence="1">Uncharacterized protein</fullName>
    </submittedName>
</protein>